<comment type="caution">
    <text evidence="2">The sequence shown here is derived from an EMBL/GenBank/DDBJ whole genome shotgun (WGS) entry which is preliminary data.</text>
</comment>
<dbReference type="VEuPathDB" id="VectorBase:HLOH_048589"/>
<dbReference type="EMBL" id="JABSTR010000004">
    <property type="protein sequence ID" value="KAH9368105.1"/>
    <property type="molecule type" value="Genomic_DNA"/>
</dbReference>
<feature type="compositionally biased region" description="Basic and acidic residues" evidence="1">
    <location>
        <begin position="46"/>
        <end position="56"/>
    </location>
</feature>
<dbReference type="Proteomes" id="UP000821853">
    <property type="component" value="Chromosome 2"/>
</dbReference>
<keyword evidence="3" id="KW-1185">Reference proteome</keyword>
<organism evidence="2 3">
    <name type="scientific">Haemaphysalis longicornis</name>
    <name type="common">Bush tick</name>
    <dbReference type="NCBI Taxonomy" id="44386"/>
    <lineage>
        <taxon>Eukaryota</taxon>
        <taxon>Metazoa</taxon>
        <taxon>Ecdysozoa</taxon>
        <taxon>Arthropoda</taxon>
        <taxon>Chelicerata</taxon>
        <taxon>Arachnida</taxon>
        <taxon>Acari</taxon>
        <taxon>Parasitiformes</taxon>
        <taxon>Ixodida</taxon>
        <taxon>Ixodoidea</taxon>
        <taxon>Ixodidae</taxon>
        <taxon>Haemaphysalinae</taxon>
        <taxon>Haemaphysalis</taxon>
    </lineage>
</organism>
<evidence type="ECO:0000313" key="2">
    <source>
        <dbReference type="EMBL" id="KAH9368105.1"/>
    </source>
</evidence>
<dbReference type="OrthoDB" id="10258692at2759"/>
<evidence type="ECO:0000256" key="1">
    <source>
        <dbReference type="SAM" id="MobiDB-lite"/>
    </source>
</evidence>
<feature type="region of interest" description="Disordered" evidence="1">
    <location>
        <begin position="99"/>
        <end position="124"/>
    </location>
</feature>
<accession>A0A9J6G097</accession>
<proteinExistence type="predicted"/>
<dbReference type="AlphaFoldDB" id="A0A9J6G097"/>
<protein>
    <submittedName>
        <fullName evidence="2">Uncharacterized protein</fullName>
    </submittedName>
</protein>
<gene>
    <name evidence="2" type="ORF">HPB48_013743</name>
</gene>
<feature type="region of interest" description="Disordered" evidence="1">
    <location>
        <begin position="1"/>
        <end position="76"/>
    </location>
</feature>
<name>A0A9J6G097_HAELO</name>
<reference evidence="2 3" key="1">
    <citation type="journal article" date="2020" name="Cell">
        <title>Large-Scale Comparative Analyses of Tick Genomes Elucidate Their Genetic Diversity and Vector Capacities.</title>
        <authorList>
            <consortium name="Tick Genome and Microbiome Consortium (TIGMIC)"/>
            <person name="Jia N."/>
            <person name="Wang J."/>
            <person name="Shi W."/>
            <person name="Du L."/>
            <person name="Sun Y."/>
            <person name="Zhan W."/>
            <person name="Jiang J.F."/>
            <person name="Wang Q."/>
            <person name="Zhang B."/>
            <person name="Ji P."/>
            <person name="Bell-Sakyi L."/>
            <person name="Cui X.M."/>
            <person name="Yuan T.T."/>
            <person name="Jiang B.G."/>
            <person name="Yang W.F."/>
            <person name="Lam T.T."/>
            <person name="Chang Q.C."/>
            <person name="Ding S.J."/>
            <person name="Wang X.J."/>
            <person name="Zhu J.G."/>
            <person name="Ruan X.D."/>
            <person name="Zhao L."/>
            <person name="Wei J.T."/>
            <person name="Ye R.Z."/>
            <person name="Que T.C."/>
            <person name="Du C.H."/>
            <person name="Zhou Y.H."/>
            <person name="Cheng J.X."/>
            <person name="Dai P.F."/>
            <person name="Guo W.B."/>
            <person name="Han X.H."/>
            <person name="Huang E.J."/>
            <person name="Li L.F."/>
            <person name="Wei W."/>
            <person name="Gao Y.C."/>
            <person name="Liu J.Z."/>
            <person name="Shao H.Z."/>
            <person name="Wang X."/>
            <person name="Wang C.C."/>
            <person name="Yang T.C."/>
            <person name="Huo Q.B."/>
            <person name="Li W."/>
            <person name="Chen H.Y."/>
            <person name="Chen S.E."/>
            <person name="Zhou L.G."/>
            <person name="Ni X.B."/>
            <person name="Tian J.H."/>
            <person name="Sheng Y."/>
            <person name="Liu T."/>
            <person name="Pan Y.S."/>
            <person name="Xia L.Y."/>
            <person name="Li J."/>
            <person name="Zhao F."/>
            <person name="Cao W.C."/>
        </authorList>
    </citation>
    <scope>NUCLEOTIDE SEQUENCE [LARGE SCALE GENOMIC DNA]</scope>
    <source>
        <strain evidence="2">HaeL-2018</strain>
    </source>
</reference>
<sequence>MVNEEPSEDLVSPNERPRLLFLQKGNPNSRQPLLPDASLPSIEVTEVDKPPSKSQKDAMSSAQPGEDVRRFQSSDDDDLLDAINSLDVETDRVELFTTSFPNRHQERDAYDDSAESGEGVQGPLAEMPRSIAEVIYAENKKKARLAHAFSIS</sequence>
<evidence type="ECO:0000313" key="3">
    <source>
        <dbReference type="Proteomes" id="UP000821853"/>
    </source>
</evidence>